<sequence>MQYVLNVLRRPSELFYLTSVAGLAAKMCHSEKRETALIEKTDYADEYRLSTSGRLLLSLVNMARDATYLRGDAYNLLHAIEFNDFPKILTFSDGIVAQLRNEILDVRSALERVGRTESVDKYLDRLGQYKKIVDETIDIARQAEARLESSETLDAFEQWQERDGLDITFEHLRHQINRVRQVLLIFNRLLSELVSLSLQSTRSAVPAPSFLAAAIHFVRSPLKSEQEAFLLEQWGATSLATPFHSVLDGLGAVKLRTKAEAVPPLTFTDEAVEPVSQLGKARFLERHGEDIAEALAKGPLRLSEAIEKGWFLVDAEMMLGDLVGIFVAPGSIPVEGRIEIGVSPSLDTKSVGQDDFLFTDIEITTVEAV</sequence>
<dbReference type="EMBL" id="MLJW01001548">
    <property type="protein sequence ID" value="OIQ77734.1"/>
    <property type="molecule type" value="Genomic_DNA"/>
</dbReference>
<gene>
    <name evidence="1" type="ORF">GALL_405730</name>
</gene>
<proteinExistence type="predicted"/>
<dbReference type="AlphaFoldDB" id="A0A1J5Q212"/>
<comment type="caution">
    <text evidence="1">The sequence shown here is derived from an EMBL/GenBank/DDBJ whole genome shotgun (WGS) entry which is preliminary data.</text>
</comment>
<evidence type="ECO:0000313" key="1">
    <source>
        <dbReference type="EMBL" id="OIQ77734.1"/>
    </source>
</evidence>
<protein>
    <submittedName>
        <fullName evidence="1">Uncharacterized protein</fullName>
    </submittedName>
</protein>
<organism evidence="1">
    <name type="scientific">mine drainage metagenome</name>
    <dbReference type="NCBI Taxonomy" id="410659"/>
    <lineage>
        <taxon>unclassified sequences</taxon>
        <taxon>metagenomes</taxon>
        <taxon>ecological metagenomes</taxon>
    </lineage>
</organism>
<reference evidence="1" key="1">
    <citation type="submission" date="2016-10" db="EMBL/GenBank/DDBJ databases">
        <title>Sequence of Gallionella enrichment culture.</title>
        <authorList>
            <person name="Poehlein A."/>
            <person name="Muehling M."/>
            <person name="Daniel R."/>
        </authorList>
    </citation>
    <scope>NUCLEOTIDE SEQUENCE</scope>
</reference>
<name>A0A1J5Q212_9ZZZZ</name>
<accession>A0A1J5Q212</accession>